<dbReference type="Gene3D" id="3.30.160.60">
    <property type="entry name" value="Classic Zinc Finger"/>
    <property type="match status" value="1"/>
</dbReference>
<evidence type="ECO:0000259" key="5">
    <source>
        <dbReference type="PROSITE" id="PS51898"/>
    </source>
</evidence>
<dbReference type="EMBL" id="JADCKA010000008">
    <property type="protein sequence ID" value="MBE5035743.1"/>
    <property type="molecule type" value="Genomic_DNA"/>
</dbReference>
<protein>
    <submittedName>
        <fullName evidence="7">Site-specific integrase</fullName>
    </submittedName>
</protein>
<organism evidence="7 8">
    <name type="scientific">Gallibacter intestinalis</name>
    <dbReference type="NCBI Taxonomy" id="2779356"/>
    <lineage>
        <taxon>Bacteria</taxon>
        <taxon>Bacillati</taxon>
        <taxon>Bacillota</taxon>
        <taxon>Clostridia</taxon>
        <taxon>Eubacteriales</taxon>
        <taxon>Eubacteriaceae</taxon>
        <taxon>Gallibacter</taxon>
    </lineage>
</organism>
<dbReference type="InterPro" id="IPR010998">
    <property type="entry name" value="Integrase_recombinase_N"/>
</dbReference>
<keyword evidence="8" id="KW-1185">Reference proteome</keyword>
<dbReference type="Pfam" id="PF02920">
    <property type="entry name" value="Integrase_DNA"/>
    <property type="match status" value="1"/>
</dbReference>
<keyword evidence="3" id="KW-0233">DNA recombination</keyword>
<dbReference type="PANTHER" id="PTHR30349">
    <property type="entry name" value="PHAGE INTEGRASE-RELATED"/>
    <property type="match status" value="1"/>
</dbReference>
<comment type="similarity">
    <text evidence="1">Belongs to the 'phage' integrase family.</text>
</comment>
<dbReference type="RefSeq" id="WP_226385389.1">
    <property type="nucleotide sequence ID" value="NZ_JADCKA010000008.1"/>
</dbReference>
<name>A0ABR9QY19_9FIRM</name>
<sequence>MANRKDSKGRVLRTGESQRKDGIYMYRYTDFNKKRVTVYASTLKELREKEKEIQNLTNNGVSYLEGNITLTALIKHYKEIKQKATYNTKALYDVTIKLLQKSQLGNKKIKDVKSSDLKLWLISLSKEGRKYNTIQVIYAIIKAAYRIACTEDIVMKTPCNFSLSSIIKDDSTHRRALTDEECNKIISFSSKSKRYRRSFLIFTILLGTGIRAGELCGLTLNDIDLKNKIISISHQLIPQSNGEFSITPPKSRSGIREIPMTESVYQSFREIIELREKLPNKNISIDGHADFIFLTRNGNLMYPDYIGLYFHRMVRSYNESHPNSPLEQFTPHVLRHTFCTKLAQNGMNVKNLQYLMGHSNIQITLNIYAHTSSDSAAEEMLQKIG</sequence>
<dbReference type="SUPFAM" id="SSF54171">
    <property type="entry name" value="DNA-binding domain"/>
    <property type="match status" value="1"/>
</dbReference>
<evidence type="ECO:0000256" key="2">
    <source>
        <dbReference type="ARBA" id="ARBA00023125"/>
    </source>
</evidence>
<reference evidence="7 8" key="1">
    <citation type="submission" date="2020-10" db="EMBL/GenBank/DDBJ databases">
        <title>ChiBAC.</title>
        <authorList>
            <person name="Zenner C."/>
            <person name="Hitch T.C.A."/>
            <person name="Clavel T."/>
        </authorList>
    </citation>
    <scope>NUCLEOTIDE SEQUENCE [LARGE SCALE GENOMIC DNA]</scope>
    <source>
        <strain evidence="7 8">DSM 108706</strain>
    </source>
</reference>
<comment type="caution">
    <text evidence="7">The sequence shown here is derived from an EMBL/GenBank/DDBJ whole genome shotgun (WGS) entry which is preliminary data.</text>
</comment>
<dbReference type="CDD" id="cd01189">
    <property type="entry name" value="INT_ICEBs1_C_like"/>
    <property type="match status" value="1"/>
</dbReference>
<dbReference type="InterPro" id="IPR016177">
    <property type="entry name" value="DNA-bd_dom_sf"/>
</dbReference>
<dbReference type="InterPro" id="IPR004191">
    <property type="entry name" value="Integrase_Tn916-type_DNA-bd_N"/>
</dbReference>
<evidence type="ECO:0000259" key="6">
    <source>
        <dbReference type="PROSITE" id="PS51900"/>
    </source>
</evidence>
<evidence type="ECO:0000313" key="8">
    <source>
        <dbReference type="Proteomes" id="UP001516588"/>
    </source>
</evidence>
<dbReference type="SUPFAM" id="SSF56349">
    <property type="entry name" value="DNA breaking-rejoining enzymes"/>
    <property type="match status" value="1"/>
</dbReference>
<dbReference type="Pfam" id="PF00589">
    <property type="entry name" value="Phage_integrase"/>
    <property type="match status" value="1"/>
</dbReference>
<evidence type="ECO:0000256" key="3">
    <source>
        <dbReference type="ARBA" id="ARBA00023172"/>
    </source>
</evidence>
<evidence type="ECO:0000256" key="1">
    <source>
        <dbReference type="ARBA" id="ARBA00008857"/>
    </source>
</evidence>
<keyword evidence="2 4" id="KW-0238">DNA-binding</keyword>
<dbReference type="Gene3D" id="1.10.150.130">
    <property type="match status" value="1"/>
</dbReference>
<evidence type="ECO:0000313" key="7">
    <source>
        <dbReference type="EMBL" id="MBE5035743.1"/>
    </source>
</evidence>
<accession>A0ABR9QY19</accession>
<dbReference type="PROSITE" id="PS51898">
    <property type="entry name" value="TYR_RECOMBINASE"/>
    <property type="match status" value="1"/>
</dbReference>
<dbReference type="Gene3D" id="1.10.443.10">
    <property type="entry name" value="Intergrase catalytic core"/>
    <property type="match status" value="1"/>
</dbReference>
<feature type="domain" description="Core-binding (CB)" evidence="6">
    <location>
        <begin position="68"/>
        <end position="149"/>
    </location>
</feature>
<dbReference type="InterPro" id="IPR050090">
    <property type="entry name" value="Tyrosine_recombinase_XerCD"/>
</dbReference>
<dbReference type="InterPro" id="IPR011010">
    <property type="entry name" value="DNA_brk_join_enz"/>
</dbReference>
<proteinExistence type="inferred from homology"/>
<dbReference type="Proteomes" id="UP001516588">
    <property type="component" value="Unassembled WGS sequence"/>
</dbReference>
<feature type="domain" description="Tyr recombinase" evidence="5">
    <location>
        <begin position="172"/>
        <end position="381"/>
    </location>
</feature>
<evidence type="ECO:0000256" key="4">
    <source>
        <dbReference type="PROSITE-ProRule" id="PRU01248"/>
    </source>
</evidence>
<dbReference type="PANTHER" id="PTHR30349:SF64">
    <property type="entry name" value="PROPHAGE INTEGRASE INTD-RELATED"/>
    <property type="match status" value="1"/>
</dbReference>
<dbReference type="InterPro" id="IPR044068">
    <property type="entry name" value="CB"/>
</dbReference>
<dbReference type="InterPro" id="IPR002104">
    <property type="entry name" value="Integrase_catalytic"/>
</dbReference>
<dbReference type="PROSITE" id="PS51900">
    <property type="entry name" value="CB"/>
    <property type="match status" value="1"/>
</dbReference>
<gene>
    <name evidence="7" type="ORF">INF20_05540</name>
</gene>
<dbReference type="InterPro" id="IPR013762">
    <property type="entry name" value="Integrase-like_cat_sf"/>
</dbReference>